<proteinExistence type="predicted"/>
<protein>
    <submittedName>
        <fullName evidence="1">Uncharacterized protein</fullName>
    </submittedName>
</protein>
<organism evidence="1 2">
    <name type="scientific">Candidatus Woesebacteria bacterium GW2011_GWB1_44_11b</name>
    <dbReference type="NCBI Taxonomy" id="1618580"/>
    <lineage>
        <taxon>Bacteria</taxon>
        <taxon>Candidatus Woeseibacteriota</taxon>
    </lineage>
</organism>
<evidence type="ECO:0000313" key="2">
    <source>
        <dbReference type="Proteomes" id="UP000034192"/>
    </source>
</evidence>
<reference evidence="1 2" key="1">
    <citation type="journal article" date="2015" name="Nature">
        <title>rRNA introns, odd ribosomes, and small enigmatic genomes across a large radiation of phyla.</title>
        <authorList>
            <person name="Brown C.T."/>
            <person name="Hug L.A."/>
            <person name="Thomas B.C."/>
            <person name="Sharon I."/>
            <person name="Castelle C.J."/>
            <person name="Singh A."/>
            <person name="Wilkins M.J."/>
            <person name="Williams K.H."/>
            <person name="Banfield J.F."/>
        </authorList>
    </citation>
    <scope>NUCLEOTIDE SEQUENCE [LARGE SCALE GENOMIC DNA]</scope>
</reference>
<dbReference type="Proteomes" id="UP000034192">
    <property type="component" value="Unassembled WGS sequence"/>
</dbReference>
<gene>
    <name evidence="1" type="ORF">UW21_C0023G0004</name>
</gene>
<comment type="caution">
    <text evidence="1">The sequence shown here is derived from an EMBL/GenBank/DDBJ whole genome shotgun (WGS) entry which is preliminary data.</text>
</comment>
<sequence length="61" mass="6797">MSRWEDLNPQPFPYEGTALPLSYIGNSLLYHFTTESGQALLTASEAKFRSGIYISANEKAL</sequence>
<dbReference type="AlphaFoldDB" id="A0A0G1GD76"/>
<name>A0A0G1GD76_9BACT</name>
<dbReference type="AntiFam" id="ANF00011">
    <property type="entry name" value="tRNA translation"/>
</dbReference>
<accession>A0A0G1GD76</accession>
<evidence type="ECO:0000313" key="1">
    <source>
        <dbReference type="EMBL" id="KKT32480.1"/>
    </source>
</evidence>
<dbReference type="EMBL" id="LCHL01000023">
    <property type="protein sequence ID" value="KKT32480.1"/>
    <property type="molecule type" value="Genomic_DNA"/>
</dbReference>